<dbReference type="EMBL" id="FQZK01000001">
    <property type="protein sequence ID" value="SHI67616.1"/>
    <property type="molecule type" value="Genomic_DNA"/>
</dbReference>
<gene>
    <name evidence="1" type="ORF">SAMN05421803_101905</name>
</gene>
<proteinExistence type="predicted"/>
<evidence type="ECO:0000313" key="1">
    <source>
        <dbReference type="EMBL" id="SHI67616.1"/>
    </source>
</evidence>
<name>A0A1M6D301_9ACTN</name>
<evidence type="ECO:0000313" key="2">
    <source>
        <dbReference type="Proteomes" id="UP000184452"/>
    </source>
</evidence>
<protein>
    <submittedName>
        <fullName evidence="1">Uncharacterized protein</fullName>
    </submittedName>
</protein>
<organism evidence="1 2">
    <name type="scientific">Nocardiopsis flavescens</name>
    <dbReference type="NCBI Taxonomy" id="758803"/>
    <lineage>
        <taxon>Bacteria</taxon>
        <taxon>Bacillati</taxon>
        <taxon>Actinomycetota</taxon>
        <taxon>Actinomycetes</taxon>
        <taxon>Streptosporangiales</taxon>
        <taxon>Nocardiopsidaceae</taxon>
        <taxon>Nocardiopsis</taxon>
    </lineage>
</organism>
<dbReference type="Proteomes" id="UP000184452">
    <property type="component" value="Unassembled WGS sequence"/>
</dbReference>
<keyword evidence="2" id="KW-1185">Reference proteome</keyword>
<dbReference type="AlphaFoldDB" id="A0A1M6D301"/>
<reference evidence="1 2" key="1">
    <citation type="submission" date="2016-11" db="EMBL/GenBank/DDBJ databases">
        <authorList>
            <person name="Jaros S."/>
            <person name="Januszkiewicz K."/>
            <person name="Wedrychowicz H."/>
        </authorList>
    </citation>
    <scope>NUCLEOTIDE SEQUENCE [LARGE SCALE GENOMIC DNA]</scope>
    <source>
        <strain evidence="1 2">CGMCC 4.5723</strain>
    </source>
</reference>
<sequence length="67" mass="7349">MAVRLVGGPVCWDGVVIEGVFDRWEIYEVPLPEVGALLVVPGGGSPRAVYEPLPDGERSVWHFTGWE</sequence>
<accession>A0A1M6D301</accession>